<dbReference type="Pfam" id="PF13191">
    <property type="entry name" value="AAA_16"/>
    <property type="match status" value="1"/>
</dbReference>
<dbReference type="InterPro" id="IPR027417">
    <property type="entry name" value="P-loop_NTPase"/>
</dbReference>
<dbReference type="Gene3D" id="3.40.50.300">
    <property type="entry name" value="P-loop containing nucleotide triphosphate hydrolases"/>
    <property type="match status" value="1"/>
</dbReference>
<sequence>MSDPSRSSQGLPERSKRLFGRDPLLAQLRQLLDAQTQTSEVRLLEGDGGTGKTFILQALEDHLRAAKPRIFLPIYDFYHIDNFRASVIEEAISVALQVEHPALADAFAAYDAARAELERSRITGDAFQQAQRKVRAAFVASYNRAVAQLALPYRIVLLFDTLEQAVALSDGADRVLGVSENEASAGGEHWLRETLPQLQGTLAILGGRSQTLYGAPVELYAELAAKMPLQREALGGLDFAAMVALAEDMLARATASDAPDRTVARQISLDEPGKLLTWHLVSEGMPFWVALLFTLELLGQEPDAPLSALQEQVAAAGPSPDALALAPLAHEAKNIRNRVLLSLAGQITPASSPLVVAIQCMASIRKGLTPSLLAAVLQALQVEADAEQLFKQLSKLVIVKRRRTQIYTKQGDDPNNPREREEQLFLHDEMYAWLDKHPPARDHLRGVVSDAVLQWYKAVMERTEEQRLAAVEVLLTLPESAGAGIARQSALRDDAIRRRHQLERDLLGYAYEAQQGDRGRAAALLNLWMLQAIVAHESGHGNALRQEALRNIARQHSRPSPAAELEFAAHWLLRAALQNEDWHECDRLIPLLEQHYQPTLQQSSGVAAALLYLALAVTPLFRGQGTQAKDRARIQAFLEQGEAALKPNGAEIAPVEEQRWATLLRARLLNFRGYLYRLNYELADAIACYRHSEQLVRKDRNLAPQLRATTLRNLAFALALDGQANEAKRIGFEALKLHSRYGSPHEVALDRSALAIVEINLGGGNRAFRQAEPAAQTLRQLHSSRGLAMALQGLAESYRKIAEQLDESIAEQDAAFAQCLATLEEYEQVLHAQDAKQENVERWRLLFQGRGSLYRSWGRARSRRHTKLIQADQMHADFTLARQNLEGALRVSHAPLPDLYHLDEARINPDARQPPLILADIYEDIAAVYVNEDIYDERLYAYLRHAEAQARPYQLVAGLGVPQMEKPNHGFWRELGQCELQRMIAAFGQFDQGSYTFNPVTGERTLRYPAGREQFLHDAAHHLVRMMAYLVRYSPASTMLSLAQDLALRELLRGEGRTSEQLDLLDLTAYEYAEQYSLLHSGSFGVVQKLTRLARANLGYDTAMF</sequence>
<dbReference type="InterPro" id="IPR011990">
    <property type="entry name" value="TPR-like_helical_dom_sf"/>
</dbReference>
<reference evidence="2 3" key="1">
    <citation type="submission" date="2018-12" db="EMBL/GenBank/DDBJ databases">
        <title>Genome Sequence of Candidatus Viridilinea halotolerans isolated from saline sulfide-rich spring.</title>
        <authorList>
            <person name="Grouzdev D.S."/>
            <person name="Burganskaya E.I."/>
            <person name="Krutkina M.S."/>
            <person name="Sukhacheva M.V."/>
            <person name="Gorlenko V.M."/>
        </authorList>
    </citation>
    <scope>NUCLEOTIDE SEQUENCE [LARGE SCALE GENOMIC DNA]</scope>
    <source>
        <strain evidence="2">Chok-6</strain>
    </source>
</reference>
<dbReference type="Gene3D" id="1.25.40.10">
    <property type="entry name" value="Tetratricopeptide repeat domain"/>
    <property type="match status" value="1"/>
</dbReference>
<evidence type="ECO:0000313" key="2">
    <source>
        <dbReference type="EMBL" id="RRR73077.1"/>
    </source>
</evidence>
<feature type="domain" description="Orc1-like AAA ATPase" evidence="1">
    <location>
        <begin position="17"/>
        <end position="165"/>
    </location>
</feature>
<protein>
    <recommendedName>
        <fullName evidence="1">Orc1-like AAA ATPase domain-containing protein</fullName>
    </recommendedName>
</protein>
<accession>A0A426U167</accession>
<proteinExistence type="predicted"/>
<evidence type="ECO:0000313" key="3">
    <source>
        <dbReference type="Proteomes" id="UP000280307"/>
    </source>
</evidence>
<organism evidence="2 3">
    <name type="scientific">Candidatus Viridilinea halotolerans</name>
    <dbReference type="NCBI Taxonomy" id="2491704"/>
    <lineage>
        <taxon>Bacteria</taxon>
        <taxon>Bacillati</taxon>
        <taxon>Chloroflexota</taxon>
        <taxon>Chloroflexia</taxon>
        <taxon>Chloroflexales</taxon>
        <taxon>Chloroflexineae</taxon>
        <taxon>Oscillochloridaceae</taxon>
        <taxon>Candidatus Viridilinea</taxon>
    </lineage>
</organism>
<comment type="caution">
    <text evidence="2">The sequence shown here is derived from an EMBL/GenBank/DDBJ whole genome shotgun (WGS) entry which is preliminary data.</text>
</comment>
<name>A0A426U167_9CHLR</name>
<dbReference type="EMBL" id="RSAS01000358">
    <property type="protein sequence ID" value="RRR73077.1"/>
    <property type="molecule type" value="Genomic_DNA"/>
</dbReference>
<dbReference type="SUPFAM" id="SSF48452">
    <property type="entry name" value="TPR-like"/>
    <property type="match status" value="1"/>
</dbReference>
<dbReference type="InterPro" id="IPR019734">
    <property type="entry name" value="TPR_rpt"/>
</dbReference>
<dbReference type="Proteomes" id="UP000280307">
    <property type="component" value="Unassembled WGS sequence"/>
</dbReference>
<evidence type="ECO:0000259" key="1">
    <source>
        <dbReference type="Pfam" id="PF13191"/>
    </source>
</evidence>
<dbReference type="SMART" id="SM00028">
    <property type="entry name" value="TPR"/>
    <property type="match status" value="2"/>
</dbReference>
<dbReference type="AlphaFoldDB" id="A0A426U167"/>
<gene>
    <name evidence="2" type="ORF">EI684_09380</name>
</gene>
<dbReference type="InterPro" id="IPR041664">
    <property type="entry name" value="AAA_16"/>
</dbReference>
<dbReference type="SUPFAM" id="SSF52540">
    <property type="entry name" value="P-loop containing nucleoside triphosphate hydrolases"/>
    <property type="match status" value="1"/>
</dbReference>